<dbReference type="SFLD" id="SFLDG01389">
    <property type="entry name" value="menaquinone_synthsis_involved"/>
    <property type="match status" value="1"/>
</dbReference>
<dbReference type="InterPro" id="IPR058240">
    <property type="entry name" value="rSAM_sf"/>
</dbReference>
<dbReference type="EC" id="1.21.98.1" evidence="6"/>
<dbReference type="SFLD" id="SFLDF00343">
    <property type="entry name" value="aminofutalosine_synthase_(mqnE"/>
    <property type="match status" value="1"/>
</dbReference>
<keyword evidence="2 6" id="KW-0949">S-adenosyl-L-methionine</keyword>
<dbReference type="InterPro" id="IPR020050">
    <property type="entry name" value="FO_synthase_su2"/>
</dbReference>
<feature type="binding site" evidence="8">
    <location>
        <position position="149"/>
    </location>
    <ligand>
        <name>(3R)-3-methyl-D-ornithine</name>
        <dbReference type="ChEBI" id="CHEBI:64642"/>
    </ligand>
</feature>
<comment type="cofactor">
    <cofactor evidence="6 7">
        <name>[4Fe-4S] cluster</name>
        <dbReference type="ChEBI" id="CHEBI:49883"/>
    </cofactor>
    <text evidence="6 7">Binds 1 [4Fe-4S] cluster. The cluster is coordinated with 3 cysteines and an exchangeable S-adenosyl-L-methionine.</text>
</comment>
<keyword evidence="11" id="KW-1185">Reference proteome</keyword>
<dbReference type="SFLD" id="SFLDG01064">
    <property type="entry name" value="F420__menaquinone_cofactor_bio"/>
    <property type="match status" value="1"/>
</dbReference>
<feature type="binding site" evidence="8">
    <location>
        <position position="296"/>
    </location>
    <ligand>
        <name>(3R)-3-methyl-D-ornithine</name>
        <dbReference type="ChEBI" id="CHEBI:64642"/>
    </ligand>
</feature>
<dbReference type="eggNOG" id="COG1060">
    <property type="taxonomic scope" value="Bacteria"/>
</dbReference>
<evidence type="ECO:0000313" key="10">
    <source>
        <dbReference type="EMBL" id="EFI34935.1"/>
    </source>
</evidence>
<accession>D6SQA9</accession>
<feature type="binding site" evidence="6 7">
    <location>
        <position position="73"/>
    </location>
    <ligand>
        <name>[4Fe-4S] cluster</name>
        <dbReference type="ChEBI" id="CHEBI:49883"/>
        <note>4Fe-4S-S-AdoMet</note>
    </ligand>
</feature>
<feature type="binding site" evidence="6 7">
    <location>
        <position position="80"/>
    </location>
    <ligand>
        <name>[4Fe-4S] cluster</name>
        <dbReference type="ChEBI" id="CHEBI:49883"/>
        <note>4Fe-4S-S-AdoMet</note>
    </ligand>
</feature>
<dbReference type="InterPro" id="IPR013785">
    <property type="entry name" value="Aldolase_TIM"/>
</dbReference>
<dbReference type="SUPFAM" id="SSF102114">
    <property type="entry name" value="Radical SAM enzymes"/>
    <property type="match status" value="1"/>
</dbReference>
<dbReference type="NCBIfam" id="TIGR03699">
    <property type="entry name" value="menaquin_MqnC"/>
    <property type="match status" value="1"/>
</dbReference>
<keyword evidence="3 6" id="KW-0479">Metal-binding</keyword>
<keyword evidence="1 6" id="KW-0004">4Fe-4S</keyword>
<evidence type="ECO:0000256" key="1">
    <source>
        <dbReference type="ARBA" id="ARBA00022485"/>
    </source>
</evidence>
<comment type="function">
    <text evidence="6">Radical SAM enzyme that catalyzes the cyclization of dehypoxanthine futalosine (DHFL) into cyclic dehypoxanthine futalosine (CDHFL), a step in the biosynthesis of menaquinone (MK, vitamin K2).</text>
</comment>
<evidence type="ECO:0000256" key="6">
    <source>
        <dbReference type="HAMAP-Rule" id="MF_00992"/>
    </source>
</evidence>
<dbReference type="GO" id="GO:0044689">
    <property type="term" value="F:7,8-didemethyl-8-hydroxy-5-deazariboflavin synthase activity"/>
    <property type="evidence" value="ECO:0007669"/>
    <property type="project" value="TreeGrafter"/>
</dbReference>
<comment type="pathway">
    <text evidence="6">Quinol/quinone metabolism; menaquinone biosynthesis.</text>
</comment>
<proteinExistence type="inferred from homology"/>
<organism evidence="10 11">
    <name type="scientific">Desulfonatronospira thiodismutans ASO3-1</name>
    <dbReference type="NCBI Taxonomy" id="555779"/>
    <lineage>
        <taxon>Bacteria</taxon>
        <taxon>Pseudomonadati</taxon>
        <taxon>Thermodesulfobacteriota</taxon>
        <taxon>Desulfovibrionia</taxon>
        <taxon>Desulfovibrionales</taxon>
        <taxon>Desulfonatronovibrionaceae</taxon>
        <taxon>Desulfonatronospira</taxon>
    </lineage>
</organism>
<evidence type="ECO:0000313" key="11">
    <source>
        <dbReference type="Proteomes" id="UP000005496"/>
    </source>
</evidence>
<feature type="binding site" evidence="8">
    <location>
        <position position="318"/>
    </location>
    <ligand>
        <name>(3R)-3-methyl-D-ornithine</name>
        <dbReference type="ChEBI" id="CHEBI:64642"/>
    </ligand>
</feature>
<dbReference type="InterPro" id="IPR045567">
    <property type="entry name" value="CofH/MnqC-like_C"/>
</dbReference>
<evidence type="ECO:0000256" key="4">
    <source>
        <dbReference type="ARBA" id="ARBA00023004"/>
    </source>
</evidence>
<feature type="domain" description="Radical SAM core" evidence="9">
    <location>
        <begin position="59"/>
        <end position="291"/>
    </location>
</feature>
<dbReference type="PROSITE" id="PS51918">
    <property type="entry name" value="RADICAL_SAM"/>
    <property type="match status" value="1"/>
</dbReference>
<dbReference type="NCBIfam" id="TIGR00423">
    <property type="entry name" value="CofH family radical SAM protein"/>
    <property type="match status" value="1"/>
</dbReference>
<dbReference type="GO" id="GO:0051539">
    <property type="term" value="F:4 iron, 4 sulfur cluster binding"/>
    <property type="evidence" value="ECO:0007669"/>
    <property type="project" value="UniProtKB-KW"/>
</dbReference>
<name>D6SQA9_9BACT</name>
<evidence type="ECO:0000256" key="8">
    <source>
        <dbReference type="PIRSR" id="PIRSR004762-2"/>
    </source>
</evidence>
<dbReference type="GO" id="GO:0016765">
    <property type="term" value="F:transferase activity, transferring alkyl or aryl (other than methyl) groups"/>
    <property type="evidence" value="ECO:0007669"/>
    <property type="project" value="InterPro"/>
</dbReference>
<dbReference type="AlphaFoldDB" id="D6SQA9"/>
<dbReference type="SFLD" id="SFLDF00342">
    <property type="entry name" value="cyclic_dehypoxanthine_futalosi"/>
    <property type="match status" value="1"/>
</dbReference>
<evidence type="ECO:0000256" key="7">
    <source>
        <dbReference type="PIRSR" id="PIRSR004762-1"/>
    </source>
</evidence>
<dbReference type="Gene3D" id="3.20.20.70">
    <property type="entry name" value="Aldolase class I"/>
    <property type="match status" value="1"/>
</dbReference>
<dbReference type="PANTHER" id="PTHR43076">
    <property type="entry name" value="FO SYNTHASE (COFH)"/>
    <property type="match status" value="1"/>
</dbReference>
<dbReference type="CDD" id="cd01335">
    <property type="entry name" value="Radical_SAM"/>
    <property type="match status" value="1"/>
</dbReference>
<keyword evidence="4 6" id="KW-0408">Iron</keyword>
<dbReference type="InterPro" id="IPR022431">
    <property type="entry name" value="Cyclic_DHFL_synthase_mqnC"/>
</dbReference>
<feature type="binding site" evidence="8">
    <location>
        <position position="79"/>
    </location>
    <ligand>
        <name>S-adenosyl-L-methionine</name>
        <dbReference type="ChEBI" id="CHEBI:59789"/>
    </ligand>
</feature>
<feature type="binding site" evidence="8">
    <location>
        <position position="185"/>
    </location>
    <ligand>
        <name>S-adenosyl-L-methionine</name>
        <dbReference type="ChEBI" id="CHEBI:59789"/>
    </ligand>
</feature>
<evidence type="ECO:0000259" key="9">
    <source>
        <dbReference type="PROSITE" id="PS51918"/>
    </source>
</evidence>
<keyword evidence="5 6" id="KW-0411">Iron-sulfur</keyword>
<comment type="similarity">
    <text evidence="6">Belongs to the radical SAM superfamily. MqnC family.</text>
</comment>
<reference evidence="10" key="1">
    <citation type="submission" date="2010-05" db="EMBL/GenBank/DDBJ databases">
        <title>The draft genome of Desulfonatronospira thiodismutans ASO3-1.</title>
        <authorList>
            <consortium name="US DOE Joint Genome Institute (JGI-PGF)"/>
            <person name="Lucas S."/>
            <person name="Copeland A."/>
            <person name="Lapidus A."/>
            <person name="Cheng J.-F."/>
            <person name="Bruce D."/>
            <person name="Goodwin L."/>
            <person name="Pitluck S."/>
            <person name="Chertkov O."/>
            <person name="Brettin T."/>
            <person name="Detter J.C."/>
            <person name="Han C."/>
            <person name="Land M.L."/>
            <person name="Hauser L."/>
            <person name="Kyrpides N."/>
            <person name="Mikhailova N."/>
            <person name="Muyzer G."/>
            <person name="Woyke T."/>
        </authorList>
    </citation>
    <scope>NUCLEOTIDE SEQUENCE [LARGE SCALE GENOMIC DNA]</scope>
    <source>
        <strain evidence="10">ASO3-1</strain>
    </source>
</reference>
<dbReference type="HAMAP" id="MF_00992">
    <property type="entry name" value="MqnC"/>
    <property type="match status" value="1"/>
</dbReference>
<dbReference type="Pfam" id="PF04055">
    <property type="entry name" value="Radical_SAM"/>
    <property type="match status" value="1"/>
</dbReference>
<sequence>MYSLNPESLFPHENRLDRGKSMQRINLDQAQKLWQEQNLFDLGRMAHEARKKLHPEDVVTYIVDRNINYSNICISGCKFCAFYRPPGHHEGYLLTFEQLEQKILETIELGGMQILLQGSINPDLDLDWYEKLLRFIKDRFPDLAVHGFSPPEIFYLAGRENISVSRVISRLKKSGLDSIPGGGAEILVDRVRRKLAPRKCTARQWLDVMHEAHNQGLKTTATMMMGHVETMQERLEHLQKIRDLQDMTHGFTAFIPWTFQPGNTLMNVSEASSVEYLKFLALSRLYLDNIPNIQASWVTQGAHVGQLALMWGANDFGSTMIEENVVAAAGVSFKLPEDKLRLLVQKSGFQPRKRRMDYTLVE</sequence>
<protein>
    <recommendedName>
        <fullName evidence="6">Cyclic dehypoxanthine futalosine synthase</fullName>
        <shortName evidence="6">Cyclic DHFL synthase</shortName>
        <ecNumber evidence="6">1.21.98.1</ecNumber>
    </recommendedName>
    <alternativeName>
        <fullName evidence="6">Dehypoxanthine futalosine cyclase</fullName>
        <shortName evidence="6">DHFL cyclase</shortName>
    </alternativeName>
    <alternativeName>
        <fullName evidence="6">Menaquinone biosynthetic enzyme MqnC</fullName>
    </alternativeName>
</protein>
<dbReference type="PIRSF" id="PIRSF004762">
    <property type="entry name" value="CHP00423"/>
    <property type="match status" value="1"/>
</dbReference>
<dbReference type="GO" id="GO:0005506">
    <property type="term" value="F:iron ion binding"/>
    <property type="evidence" value="ECO:0007669"/>
    <property type="project" value="UniProtKB-UniRule"/>
</dbReference>
<dbReference type="InterPro" id="IPR034405">
    <property type="entry name" value="F420"/>
</dbReference>
<feature type="binding site" evidence="6 7">
    <location>
        <position position="77"/>
    </location>
    <ligand>
        <name>[4Fe-4S] cluster</name>
        <dbReference type="ChEBI" id="CHEBI:49883"/>
        <note>4Fe-4S-S-AdoMet</note>
    </ligand>
</feature>
<comment type="caution">
    <text evidence="10">The sequence shown here is derived from an EMBL/GenBank/DDBJ whole genome shotgun (WGS) entry which is preliminary data.</text>
</comment>
<evidence type="ECO:0000256" key="5">
    <source>
        <dbReference type="ARBA" id="ARBA00023014"/>
    </source>
</evidence>
<dbReference type="GO" id="GO:0009234">
    <property type="term" value="P:menaquinone biosynthetic process"/>
    <property type="evidence" value="ECO:0007669"/>
    <property type="project" value="UniProtKB-UniRule"/>
</dbReference>
<keyword evidence="6" id="KW-0474">Menaquinone biosynthesis</keyword>
<dbReference type="Pfam" id="PF19288">
    <property type="entry name" value="CofH_C"/>
    <property type="match status" value="1"/>
</dbReference>
<dbReference type="GO" id="GO:0046992">
    <property type="term" value="F:oxidoreductase activity, acting on X-H and Y-H to form an X-Y bond"/>
    <property type="evidence" value="ECO:0007669"/>
    <property type="project" value="UniProtKB-UniRule"/>
</dbReference>
<dbReference type="SFLD" id="SFLDS00029">
    <property type="entry name" value="Radical_SAM"/>
    <property type="match status" value="1"/>
</dbReference>
<dbReference type="InterPro" id="IPR007197">
    <property type="entry name" value="rSAM"/>
</dbReference>
<keyword evidence="6" id="KW-0560">Oxidoreductase</keyword>
<dbReference type="EMBL" id="ACJN02000002">
    <property type="protein sequence ID" value="EFI34935.1"/>
    <property type="molecule type" value="Genomic_DNA"/>
</dbReference>
<dbReference type="Proteomes" id="UP000005496">
    <property type="component" value="Unassembled WGS sequence"/>
</dbReference>
<evidence type="ECO:0000256" key="2">
    <source>
        <dbReference type="ARBA" id="ARBA00022691"/>
    </source>
</evidence>
<dbReference type="PANTHER" id="PTHR43076:SF1">
    <property type="entry name" value="LIPOYL SYNTHASE 2"/>
    <property type="match status" value="1"/>
</dbReference>
<gene>
    <name evidence="6" type="primary">mqnC</name>
    <name evidence="10" type="ORF">Dthio_PD2327</name>
</gene>
<evidence type="ECO:0000256" key="3">
    <source>
        <dbReference type="ARBA" id="ARBA00022723"/>
    </source>
</evidence>
<comment type="catalytic activity">
    <reaction evidence="6">
        <text>dehypoxanthine futalosine + S-adenosyl-L-methionine = cyclic dehypoxanthinylfutalosinate + 5'-deoxyadenosine + L-methionine + H(+)</text>
        <dbReference type="Rhea" id="RHEA:33083"/>
        <dbReference type="ChEBI" id="CHEBI:15378"/>
        <dbReference type="ChEBI" id="CHEBI:17319"/>
        <dbReference type="ChEBI" id="CHEBI:57844"/>
        <dbReference type="ChEBI" id="CHEBI:58864"/>
        <dbReference type="ChEBI" id="CHEBI:59789"/>
        <dbReference type="ChEBI" id="CHEBI:64270"/>
        <dbReference type="EC" id="1.21.98.1"/>
    </reaction>
</comment>
<dbReference type="UniPathway" id="UPA00079"/>